<organism evidence="3 4">
    <name type="scientific">Streptomyces pratensis (strain ATCC 33331 / IAF-45CD)</name>
    <dbReference type="NCBI Taxonomy" id="591167"/>
    <lineage>
        <taxon>Bacteria</taxon>
        <taxon>Bacillati</taxon>
        <taxon>Actinomycetota</taxon>
        <taxon>Actinomycetes</taxon>
        <taxon>Kitasatosporales</taxon>
        <taxon>Streptomycetaceae</taxon>
        <taxon>Streptomyces</taxon>
    </lineage>
</organism>
<dbReference type="InterPro" id="IPR005297">
    <property type="entry name" value="Lipoprotein_repeat"/>
</dbReference>
<dbReference type="KEGG" id="sfa:Sfla_0185"/>
<evidence type="ECO:0000313" key="3">
    <source>
        <dbReference type="EMBL" id="ADW01653.1"/>
    </source>
</evidence>
<protein>
    <submittedName>
        <fullName evidence="3">Lipoprotein</fullName>
    </submittedName>
</protein>
<feature type="region of interest" description="Disordered" evidence="1">
    <location>
        <begin position="26"/>
        <end position="51"/>
    </location>
</feature>
<sequence length="163" mass="16898">MKRTATAVTCAATLLLAGALTGCSENTSGEGNGPTSSSASPSAPATVDTKSAGGLGDILVDDKGNTLYLFLADKKNKSNCNGACAKAWPPLLTKGAAEVGKGVDKKLLDTTKRSDGDEQVTYNGHPLYYYAGDTEPGQTNGQNLDQFGAEWYVLDTKGKQVES</sequence>
<feature type="compositionally biased region" description="Low complexity" evidence="1">
    <location>
        <begin position="34"/>
        <end position="46"/>
    </location>
</feature>
<dbReference type="PANTHER" id="PTHR39335">
    <property type="entry name" value="BLL4220 PROTEIN"/>
    <property type="match status" value="1"/>
</dbReference>
<dbReference type="OrthoDB" id="597632at2"/>
<reference evidence="3 4" key="1">
    <citation type="submission" date="2011-01" db="EMBL/GenBank/DDBJ databases">
        <title>Complete sequence of chromosome of Streptomyces flavogriseus ATCC 33331.</title>
        <authorList>
            <consortium name="US DOE Joint Genome Institute"/>
            <person name="Lucas S."/>
            <person name="Copeland A."/>
            <person name="Lapidus A."/>
            <person name="Cheng J.-F."/>
            <person name="Goodwin L."/>
            <person name="Pitluck S."/>
            <person name="Davenport K."/>
            <person name="Detter J.C."/>
            <person name="Han C."/>
            <person name="Tapia R."/>
            <person name="Land M."/>
            <person name="Hauser L."/>
            <person name="Kyrpides N."/>
            <person name="Ivanova N."/>
            <person name="Ovchinnikova G."/>
            <person name="Pagani I."/>
            <person name="Brumm P."/>
            <person name="Mead D."/>
            <person name="Woyke T."/>
        </authorList>
    </citation>
    <scope>NUCLEOTIDE SEQUENCE [LARGE SCALE GENOMIC DNA]</scope>
    <source>
        <strain evidence="4">ATCC 33331 / IAF-45CD</strain>
    </source>
</reference>
<feature type="chain" id="PRO_5038401408" evidence="2">
    <location>
        <begin position="20"/>
        <end position="163"/>
    </location>
</feature>
<keyword evidence="3" id="KW-0449">Lipoprotein</keyword>
<dbReference type="AlphaFoldDB" id="A0A8D3WDE1"/>
<dbReference type="Pfam" id="PF03640">
    <property type="entry name" value="Lipoprotein_15"/>
    <property type="match status" value="2"/>
</dbReference>
<feature type="signal peptide" evidence="2">
    <location>
        <begin position="1"/>
        <end position="19"/>
    </location>
</feature>
<evidence type="ECO:0000313" key="4">
    <source>
        <dbReference type="Proteomes" id="UP000002066"/>
    </source>
</evidence>
<evidence type="ECO:0000256" key="1">
    <source>
        <dbReference type="SAM" id="MobiDB-lite"/>
    </source>
</evidence>
<keyword evidence="2" id="KW-0732">Signal</keyword>
<dbReference type="GO" id="GO:0043448">
    <property type="term" value="P:alkane catabolic process"/>
    <property type="evidence" value="ECO:0007669"/>
    <property type="project" value="TreeGrafter"/>
</dbReference>
<dbReference type="Proteomes" id="UP000002066">
    <property type="component" value="Chromosome"/>
</dbReference>
<dbReference type="PANTHER" id="PTHR39335:SF1">
    <property type="entry name" value="BLL4220 PROTEIN"/>
    <property type="match status" value="1"/>
</dbReference>
<evidence type="ECO:0000256" key="2">
    <source>
        <dbReference type="SAM" id="SignalP"/>
    </source>
</evidence>
<dbReference type="PROSITE" id="PS51257">
    <property type="entry name" value="PROKAR_LIPOPROTEIN"/>
    <property type="match status" value="1"/>
</dbReference>
<accession>A0A8D3WDE1</accession>
<proteinExistence type="predicted"/>
<gene>
    <name evidence="3" type="ordered locus">Sfla_0185</name>
</gene>
<dbReference type="EMBL" id="CP002475">
    <property type="protein sequence ID" value="ADW01653.1"/>
    <property type="molecule type" value="Genomic_DNA"/>
</dbReference>
<name>A0A8D3WDE1_STRFA</name>